<evidence type="ECO:0000256" key="1">
    <source>
        <dbReference type="SAM" id="MobiDB-lite"/>
    </source>
</evidence>
<dbReference type="RefSeq" id="WP_052725977.1">
    <property type="nucleotide sequence ID" value="NZ_CAWMEF010000001.1"/>
</dbReference>
<dbReference type="AlphaFoldDB" id="A0A0B6X361"/>
<dbReference type="Proteomes" id="UP000032930">
    <property type="component" value="Chromosome"/>
</dbReference>
<gene>
    <name evidence="2" type="ORF">XBW1_0217</name>
</gene>
<protein>
    <submittedName>
        <fullName evidence="2">Uncharacterized protein</fullName>
    </submittedName>
</protein>
<dbReference type="EMBL" id="FO818637">
    <property type="protein sequence ID" value="CDM87576.1"/>
    <property type="molecule type" value="Genomic_DNA"/>
</dbReference>
<organism evidence="2">
    <name type="scientific">Xenorhabdus bovienii</name>
    <name type="common">Xenorhabdus nematophila subsp. bovienii</name>
    <dbReference type="NCBI Taxonomy" id="40576"/>
    <lineage>
        <taxon>Bacteria</taxon>
        <taxon>Pseudomonadati</taxon>
        <taxon>Pseudomonadota</taxon>
        <taxon>Gammaproteobacteria</taxon>
        <taxon>Enterobacterales</taxon>
        <taxon>Morganellaceae</taxon>
        <taxon>Xenorhabdus</taxon>
    </lineage>
</organism>
<name>A0A0B6X361_XENBV</name>
<reference evidence="2" key="1">
    <citation type="submission" date="2014-02" db="EMBL/GenBank/DDBJ databases">
        <authorList>
            <person name="Genoscope - CEA"/>
        </authorList>
    </citation>
    <scope>NUCLEOTIDE SEQUENCE [LARGE SCALE GENOMIC DNA]</scope>
    <source>
        <strain evidence="2">CS03</strain>
    </source>
</reference>
<accession>A0A0B6X361</accession>
<proteinExistence type="predicted"/>
<feature type="region of interest" description="Disordered" evidence="1">
    <location>
        <begin position="74"/>
        <end position="97"/>
    </location>
</feature>
<evidence type="ECO:0000313" key="2">
    <source>
        <dbReference type="EMBL" id="CDM87576.1"/>
    </source>
</evidence>
<dbReference type="KEGG" id="xbv:XBW1_0217"/>
<sequence length="125" mass="14213">MFRVQGGEYPNASRFLRRIDEAGNPRIKNGTLSISIGDTKHAEHFKNIRGPTAEIVSFKIPNWLERLIKENTIPQDGYKKNPLNQNQMAPKKVDPTTPGDFYELPSVWTKWLEENAIPGSGKVHK</sequence>